<accession>A0A2T3L3Y5</accession>
<dbReference type="InterPro" id="IPR021077">
    <property type="entry name" value="Phage_phi-Lf_Orf112"/>
</dbReference>
<reference evidence="1 2" key="1">
    <citation type="submission" date="2018-03" db="EMBL/GenBank/DDBJ databases">
        <title>Whole genome sequencing of Histamine producing bacteria.</title>
        <authorList>
            <person name="Butler K."/>
        </authorList>
    </citation>
    <scope>NUCLEOTIDE SEQUENCE [LARGE SCALE GENOMIC DNA]</scope>
    <source>
        <strain evidence="1 2">ATCC 19614</strain>
    </source>
</reference>
<dbReference type="AlphaFoldDB" id="A0A2T3L3Y5"/>
<proteinExistence type="predicted"/>
<dbReference type="Proteomes" id="UP000241803">
    <property type="component" value="Unassembled WGS sequence"/>
</dbReference>
<gene>
    <name evidence="1" type="ORF">C9J47_20545</name>
</gene>
<keyword evidence="2" id="KW-1185">Reference proteome</keyword>
<protein>
    <submittedName>
        <fullName evidence="1">Regulator</fullName>
    </submittedName>
</protein>
<sequence length="151" mass="17517">MVRYVKRVTYSGLIYCFKNSVQLNNSNQITDNFIFRMYLCKLSIKETAELCFKSVRTVTGWDDGKPIPPECRRLMKLYSGRELSSIDDNWRQWRMAKGELITPSGWGLTPDRIITGNALIEIGAEGDRKYMSKIIRTARQLKELPKSRRSS</sequence>
<evidence type="ECO:0000313" key="2">
    <source>
        <dbReference type="Proteomes" id="UP000241803"/>
    </source>
</evidence>
<evidence type="ECO:0000313" key="1">
    <source>
        <dbReference type="EMBL" id="PSV44054.1"/>
    </source>
</evidence>
<dbReference type="EMBL" id="PYOC01000010">
    <property type="protein sequence ID" value="PSV44054.1"/>
    <property type="molecule type" value="Genomic_DNA"/>
</dbReference>
<comment type="caution">
    <text evidence="1">The sequence shown here is derived from an EMBL/GenBank/DDBJ whole genome shotgun (WGS) entry which is preliminary data.</text>
</comment>
<dbReference type="Pfam" id="PF12375">
    <property type="entry name" value="DUF3653"/>
    <property type="match status" value="1"/>
</dbReference>
<organism evidence="1 2">
    <name type="scientific">Photobacterium indicum</name>
    <dbReference type="NCBI Taxonomy" id="81447"/>
    <lineage>
        <taxon>Bacteria</taxon>
        <taxon>Pseudomonadati</taxon>
        <taxon>Pseudomonadota</taxon>
        <taxon>Gammaproteobacteria</taxon>
        <taxon>Vibrionales</taxon>
        <taxon>Vibrionaceae</taxon>
        <taxon>Photobacterium</taxon>
    </lineage>
</organism>
<name>A0A2T3L3Y5_9GAMM</name>